<keyword evidence="3" id="KW-0808">Transferase</keyword>
<dbReference type="Gene3D" id="3.20.20.60">
    <property type="entry name" value="Phosphoenolpyruvate-binding domains"/>
    <property type="match status" value="1"/>
</dbReference>
<dbReference type="Pfam" id="PF02548">
    <property type="entry name" value="Pantoate_transf"/>
    <property type="match status" value="1"/>
</dbReference>
<dbReference type="InterPro" id="IPR015813">
    <property type="entry name" value="Pyrv/PenolPyrv_kinase-like_dom"/>
</dbReference>
<accession>X1LZE4</accession>
<dbReference type="EC" id="2.1.2.11" evidence="2"/>
<feature type="non-terminal residue" evidence="4">
    <location>
        <position position="123"/>
    </location>
</feature>
<dbReference type="InterPro" id="IPR003700">
    <property type="entry name" value="Pantoate_hydroxy_MeTrfase"/>
</dbReference>
<gene>
    <name evidence="4" type="ORF">S06H3_10432</name>
</gene>
<dbReference type="GO" id="GO:0015940">
    <property type="term" value="P:pantothenate biosynthetic process"/>
    <property type="evidence" value="ECO:0007669"/>
    <property type="project" value="InterPro"/>
</dbReference>
<sequence length="123" mass="13764">MAQKKGILDFQKMKKEGEKITWLTAYDYPTAQFEEWSGIDMILVGDSMGMCVYGYSAGTMPVTMDQCIVHTEAVRRGAPNTYVMGDMPFLSYQTTPDEAVRNAGRFYKEAGVDAVKLEGGRRI</sequence>
<protein>
    <recommendedName>
        <fullName evidence="2">3-methyl-2-oxobutanoate hydroxymethyltransferase</fullName>
        <ecNumber evidence="2">2.1.2.11</ecNumber>
    </recommendedName>
</protein>
<dbReference type="PANTHER" id="PTHR20881:SF0">
    <property type="entry name" value="3-METHYL-2-OXOBUTANOATE HYDROXYMETHYLTRANSFERASE"/>
    <property type="match status" value="1"/>
</dbReference>
<dbReference type="AlphaFoldDB" id="X1LZE4"/>
<comment type="similarity">
    <text evidence="1">Belongs to the PanB family.</text>
</comment>
<evidence type="ECO:0000256" key="1">
    <source>
        <dbReference type="ARBA" id="ARBA00008676"/>
    </source>
</evidence>
<proteinExistence type="inferred from homology"/>
<dbReference type="GO" id="GO:0005737">
    <property type="term" value="C:cytoplasm"/>
    <property type="evidence" value="ECO:0007669"/>
    <property type="project" value="TreeGrafter"/>
</dbReference>
<reference evidence="4" key="1">
    <citation type="journal article" date="2014" name="Front. Microbiol.">
        <title>High frequency of phylogenetically diverse reductive dehalogenase-homologous genes in deep subseafloor sedimentary metagenomes.</title>
        <authorList>
            <person name="Kawai M."/>
            <person name="Futagami T."/>
            <person name="Toyoda A."/>
            <person name="Takaki Y."/>
            <person name="Nishi S."/>
            <person name="Hori S."/>
            <person name="Arai W."/>
            <person name="Tsubouchi T."/>
            <person name="Morono Y."/>
            <person name="Uchiyama I."/>
            <person name="Ito T."/>
            <person name="Fujiyama A."/>
            <person name="Inagaki F."/>
            <person name="Takami H."/>
        </authorList>
    </citation>
    <scope>NUCLEOTIDE SEQUENCE</scope>
    <source>
        <strain evidence="4">Expedition CK06-06</strain>
    </source>
</reference>
<organism evidence="4">
    <name type="scientific">marine sediment metagenome</name>
    <dbReference type="NCBI Taxonomy" id="412755"/>
    <lineage>
        <taxon>unclassified sequences</taxon>
        <taxon>metagenomes</taxon>
        <taxon>ecological metagenomes</taxon>
    </lineage>
</organism>
<dbReference type="GO" id="GO:0000287">
    <property type="term" value="F:magnesium ion binding"/>
    <property type="evidence" value="ECO:0007669"/>
    <property type="project" value="TreeGrafter"/>
</dbReference>
<evidence type="ECO:0000313" key="4">
    <source>
        <dbReference type="EMBL" id="GAI07800.1"/>
    </source>
</evidence>
<name>X1LZE4_9ZZZZ</name>
<dbReference type="InterPro" id="IPR040442">
    <property type="entry name" value="Pyrv_kinase-like_dom_sf"/>
</dbReference>
<evidence type="ECO:0000256" key="2">
    <source>
        <dbReference type="ARBA" id="ARBA00012618"/>
    </source>
</evidence>
<comment type="caution">
    <text evidence="4">The sequence shown here is derived from an EMBL/GenBank/DDBJ whole genome shotgun (WGS) entry which is preliminary data.</text>
</comment>
<dbReference type="SUPFAM" id="SSF51621">
    <property type="entry name" value="Phosphoenolpyruvate/pyruvate domain"/>
    <property type="match status" value="1"/>
</dbReference>
<evidence type="ECO:0000256" key="3">
    <source>
        <dbReference type="ARBA" id="ARBA00022679"/>
    </source>
</evidence>
<dbReference type="EMBL" id="BARV01004829">
    <property type="protein sequence ID" value="GAI07800.1"/>
    <property type="molecule type" value="Genomic_DNA"/>
</dbReference>
<dbReference type="PANTHER" id="PTHR20881">
    <property type="entry name" value="3-METHYL-2-OXOBUTANOATE HYDROXYMETHYLTRANSFERASE"/>
    <property type="match status" value="1"/>
</dbReference>
<dbReference type="GO" id="GO:0003864">
    <property type="term" value="F:3-methyl-2-oxobutanoate hydroxymethyltransferase activity"/>
    <property type="evidence" value="ECO:0007669"/>
    <property type="project" value="UniProtKB-EC"/>
</dbReference>